<keyword evidence="4" id="KW-1185">Reference proteome</keyword>
<reference evidence="4" key="1">
    <citation type="submission" date="2023-07" db="EMBL/GenBank/DDBJ databases">
        <title>Defluviimonas sediminis sp. nov., isolated from mangrove sediment.</title>
        <authorList>
            <person name="Liu L."/>
            <person name="Li J."/>
            <person name="Huang Y."/>
            <person name="Pan J."/>
            <person name="Li M."/>
        </authorList>
    </citation>
    <scope>NUCLEOTIDE SEQUENCE [LARGE SCALE GENOMIC DNA]</scope>
    <source>
        <strain evidence="4">FT324</strain>
    </source>
</reference>
<name>A0ABT2NPC2_9RHOB</name>
<feature type="region of interest" description="Disordered" evidence="1">
    <location>
        <begin position="52"/>
        <end position="72"/>
    </location>
</feature>
<evidence type="ECO:0000256" key="2">
    <source>
        <dbReference type="SAM" id="SignalP"/>
    </source>
</evidence>
<feature type="signal peptide" evidence="2">
    <location>
        <begin position="1"/>
        <end position="20"/>
    </location>
</feature>
<feature type="chain" id="PRO_5045724775" description="Excalibur calcium-binding domain-containing protein" evidence="2">
    <location>
        <begin position="21"/>
        <end position="188"/>
    </location>
</feature>
<sequence length="188" mass="19895">MRLPAALAALTLLGACASPATTGGSYAEYQRDYQSGLAPGASATDAAVAEAAADPAAESHAGISDEQDFSAVASRETIESDKERIAQNRAQYQVIAPTALPERTETSAPNLISYALNAPNRLGQPYYKRGGLALSSNERACARYQSPEDAQLAFLKSGGPERDRRNLDPDGDGFACTWDPTPFQKVRG</sequence>
<evidence type="ECO:0008006" key="5">
    <source>
        <dbReference type="Google" id="ProtNLM"/>
    </source>
</evidence>
<protein>
    <recommendedName>
        <fullName evidence="5">Excalibur calcium-binding domain-containing protein</fullName>
    </recommendedName>
</protein>
<gene>
    <name evidence="3" type="ORF">N5I32_09795</name>
</gene>
<evidence type="ECO:0000256" key="1">
    <source>
        <dbReference type="SAM" id="MobiDB-lite"/>
    </source>
</evidence>
<proteinExistence type="predicted"/>
<dbReference type="EMBL" id="JAOCQF010000001">
    <property type="protein sequence ID" value="MCT8329804.1"/>
    <property type="molecule type" value="Genomic_DNA"/>
</dbReference>
<feature type="compositionally biased region" description="Basic and acidic residues" evidence="1">
    <location>
        <begin position="159"/>
        <end position="168"/>
    </location>
</feature>
<dbReference type="Proteomes" id="UP001205601">
    <property type="component" value="Unassembled WGS sequence"/>
</dbReference>
<evidence type="ECO:0000313" key="3">
    <source>
        <dbReference type="EMBL" id="MCT8329804.1"/>
    </source>
</evidence>
<feature type="region of interest" description="Disordered" evidence="1">
    <location>
        <begin position="158"/>
        <end position="188"/>
    </location>
</feature>
<organism evidence="3 4">
    <name type="scientific">Albidovulum sediminis</name>
    <dbReference type="NCBI Taxonomy" id="3066345"/>
    <lineage>
        <taxon>Bacteria</taxon>
        <taxon>Pseudomonadati</taxon>
        <taxon>Pseudomonadota</taxon>
        <taxon>Alphaproteobacteria</taxon>
        <taxon>Rhodobacterales</taxon>
        <taxon>Paracoccaceae</taxon>
        <taxon>Albidovulum</taxon>
    </lineage>
</organism>
<keyword evidence="2" id="KW-0732">Signal</keyword>
<dbReference type="PROSITE" id="PS51257">
    <property type="entry name" value="PROKAR_LIPOPROTEIN"/>
    <property type="match status" value="1"/>
</dbReference>
<evidence type="ECO:0000313" key="4">
    <source>
        <dbReference type="Proteomes" id="UP001205601"/>
    </source>
</evidence>
<accession>A0ABT2NPC2</accession>
<feature type="compositionally biased region" description="Low complexity" evidence="1">
    <location>
        <begin position="52"/>
        <end position="61"/>
    </location>
</feature>
<comment type="caution">
    <text evidence="3">The sequence shown here is derived from an EMBL/GenBank/DDBJ whole genome shotgun (WGS) entry which is preliminary data.</text>
</comment>
<dbReference type="RefSeq" id="WP_261495304.1">
    <property type="nucleotide sequence ID" value="NZ_JAOCQF010000001.1"/>
</dbReference>